<feature type="transmembrane region" description="Helical" evidence="1">
    <location>
        <begin position="325"/>
        <end position="346"/>
    </location>
</feature>
<feature type="transmembrane region" description="Helical" evidence="1">
    <location>
        <begin position="224"/>
        <end position="248"/>
    </location>
</feature>
<feature type="transmembrane region" description="Helical" evidence="1">
    <location>
        <begin position="97"/>
        <end position="117"/>
    </location>
</feature>
<name>A0A923IXX9_9ACTO</name>
<dbReference type="RefSeq" id="WP_184453895.1">
    <property type="nucleotide sequence ID" value="NZ_JACHMK010000001.1"/>
</dbReference>
<feature type="transmembrane region" description="Helical" evidence="1">
    <location>
        <begin position="291"/>
        <end position="313"/>
    </location>
</feature>
<protein>
    <recommendedName>
        <fullName evidence="4">DUF4153 domain-containing protein</fullName>
    </recommendedName>
</protein>
<dbReference type="EMBL" id="JACHMK010000001">
    <property type="protein sequence ID" value="MBB6335497.1"/>
    <property type="molecule type" value="Genomic_DNA"/>
</dbReference>
<accession>A0A923IXX9</accession>
<keyword evidence="1" id="KW-0472">Membrane</keyword>
<evidence type="ECO:0000313" key="2">
    <source>
        <dbReference type="EMBL" id="MBB6335497.1"/>
    </source>
</evidence>
<feature type="transmembrane region" description="Helical" evidence="1">
    <location>
        <begin position="430"/>
        <end position="450"/>
    </location>
</feature>
<sequence length="453" mass="48401">MKTPEPSCGSPIVPEALAPLIDSLSRRRGLTGDDLAELADHLRSEYDELQALGLSSAEAALIINHRFGAGEEIASEYLLAHPERAWRRLDEDAERPAWHLPAALGLGLVAGVLTRLFAEFAPADQTELLMRSVFLIPLALLAVYLAATARSREARGLVLLGVAVAAGAGIAIAYPGDPNGQTVFLTMIHLPVLVLVLVGIAYLGARWRSLEAWMDWVRFLGEGAIYYILTALGGGVVIALITAVFAAIGIETNGPYGTVLSWLIPICAVGALFVCAWLVELKKSAMENVAPVLTAVFTPVMTIALLSFLVAIAVTGNPIEANREILIVFDVLLIVVEAIVIFTVSARPSELRVRALDWMQMALIVAGIVVDLLLLWALGGRVVEYGASANKLAALGVNILLLIHLVGALVGYGRLARGRGSLALERWQSAALPVFAVWAGIVAFVFPLVFRFA</sequence>
<evidence type="ECO:0008006" key="4">
    <source>
        <dbReference type="Google" id="ProtNLM"/>
    </source>
</evidence>
<organism evidence="2 3">
    <name type="scientific">Schaalia hyovaginalis</name>
    <dbReference type="NCBI Taxonomy" id="29316"/>
    <lineage>
        <taxon>Bacteria</taxon>
        <taxon>Bacillati</taxon>
        <taxon>Actinomycetota</taxon>
        <taxon>Actinomycetes</taxon>
        <taxon>Actinomycetales</taxon>
        <taxon>Actinomycetaceae</taxon>
        <taxon>Schaalia</taxon>
    </lineage>
</organism>
<dbReference type="AlphaFoldDB" id="A0A923IXX9"/>
<comment type="caution">
    <text evidence="2">The sequence shown here is derived from an EMBL/GenBank/DDBJ whole genome shotgun (WGS) entry which is preliminary data.</text>
</comment>
<proteinExistence type="predicted"/>
<keyword evidence="1" id="KW-0812">Transmembrane</keyword>
<gene>
    <name evidence="2" type="ORF">HD592_002062</name>
</gene>
<dbReference type="Proteomes" id="UP000617426">
    <property type="component" value="Unassembled WGS sequence"/>
</dbReference>
<feature type="transmembrane region" description="Helical" evidence="1">
    <location>
        <begin position="391"/>
        <end position="410"/>
    </location>
</feature>
<feature type="transmembrane region" description="Helical" evidence="1">
    <location>
        <begin position="260"/>
        <end position="279"/>
    </location>
</feature>
<evidence type="ECO:0000256" key="1">
    <source>
        <dbReference type="SAM" id="Phobius"/>
    </source>
</evidence>
<keyword evidence="1" id="KW-1133">Transmembrane helix</keyword>
<feature type="transmembrane region" description="Helical" evidence="1">
    <location>
        <begin position="156"/>
        <end position="176"/>
    </location>
</feature>
<feature type="transmembrane region" description="Helical" evidence="1">
    <location>
        <begin position="182"/>
        <end position="203"/>
    </location>
</feature>
<feature type="transmembrane region" description="Helical" evidence="1">
    <location>
        <begin position="129"/>
        <end position="149"/>
    </location>
</feature>
<keyword evidence="3" id="KW-1185">Reference proteome</keyword>
<feature type="transmembrane region" description="Helical" evidence="1">
    <location>
        <begin position="358"/>
        <end position="379"/>
    </location>
</feature>
<evidence type="ECO:0000313" key="3">
    <source>
        <dbReference type="Proteomes" id="UP000617426"/>
    </source>
</evidence>
<reference evidence="2" key="1">
    <citation type="submission" date="2020-08" db="EMBL/GenBank/DDBJ databases">
        <title>Sequencing the genomes of 1000 actinobacteria strains.</title>
        <authorList>
            <person name="Klenk H.-P."/>
        </authorList>
    </citation>
    <scope>NUCLEOTIDE SEQUENCE</scope>
    <source>
        <strain evidence="2">DSM 10695</strain>
    </source>
</reference>